<reference evidence="1" key="1">
    <citation type="submission" date="2020-05" db="EMBL/GenBank/DDBJ databases">
        <authorList>
            <person name="Chiriac C."/>
            <person name="Salcher M."/>
            <person name="Ghai R."/>
            <person name="Kavagutti S V."/>
        </authorList>
    </citation>
    <scope>NUCLEOTIDE SEQUENCE</scope>
</reference>
<sequence length="111" mass="11812">MEIAFGPVPLLKAAFEHISGVEAAAIFGSWAHRTLGRPGAPPADIDVLVVGTPDPAQIYDACSRVGATLRRPVNPTILTSHEWSQRTPFLDEVRRGGLLAIAGDLNEGSKE</sequence>
<dbReference type="CDD" id="cd05403">
    <property type="entry name" value="NT_KNTase_like"/>
    <property type="match status" value="1"/>
</dbReference>
<dbReference type="SUPFAM" id="SSF81301">
    <property type="entry name" value="Nucleotidyltransferase"/>
    <property type="match status" value="1"/>
</dbReference>
<accession>A0A6J6SXG7</accession>
<dbReference type="InterPro" id="IPR043519">
    <property type="entry name" value="NT_sf"/>
</dbReference>
<dbReference type="AlphaFoldDB" id="A0A6J6SXG7"/>
<dbReference type="Gene3D" id="3.30.460.10">
    <property type="entry name" value="Beta Polymerase, domain 2"/>
    <property type="match status" value="1"/>
</dbReference>
<organism evidence="1">
    <name type="scientific">freshwater metagenome</name>
    <dbReference type="NCBI Taxonomy" id="449393"/>
    <lineage>
        <taxon>unclassified sequences</taxon>
        <taxon>metagenomes</taxon>
        <taxon>ecological metagenomes</taxon>
    </lineage>
</organism>
<dbReference type="EMBL" id="CAEZYW010000084">
    <property type="protein sequence ID" value="CAB4739367.1"/>
    <property type="molecule type" value="Genomic_DNA"/>
</dbReference>
<gene>
    <name evidence="1" type="ORF">UFOPK2786_00685</name>
</gene>
<proteinExistence type="predicted"/>
<evidence type="ECO:0000313" key="1">
    <source>
        <dbReference type="EMBL" id="CAB4739367.1"/>
    </source>
</evidence>
<protein>
    <submittedName>
        <fullName evidence="1">Unannotated protein</fullName>
    </submittedName>
</protein>
<name>A0A6J6SXG7_9ZZZZ</name>